<evidence type="ECO:0000313" key="2">
    <source>
        <dbReference type="EMBL" id="MBB6695567.1"/>
    </source>
</evidence>
<dbReference type="Proteomes" id="UP000553776">
    <property type="component" value="Unassembled WGS sequence"/>
</dbReference>
<dbReference type="RefSeq" id="WP_185139516.1">
    <property type="nucleotide sequence ID" value="NZ_BORM01000010.1"/>
</dbReference>
<keyword evidence="1" id="KW-0812">Transmembrane</keyword>
<keyword evidence="1" id="KW-0472">Membrane</keyword>
<keyword evidence="1" id="KW-1133">Transmembrane helix</keyword>
<evidence type="ECO:0000313" key="3">
    <source>
        <dbReference type="Proteomes" id="UP000553776"/>
    </source>
</evidence>
<sequence>MNDKMKARPGWYAGLTETPFESPAWTEEKKEALRTALRSGPESGFARPRLKKRAAVAAAALLLVLVAAASLGIPSSGAPGIAGPAGDESWLPRSQYEVGGVVQWEVFPGGDLVAGKPAGAGWMIRKPLAELMGHKARIVATHRQTGLTLVELPETTIDETTAVEFDRHLSSAFGAVDQTRLATDLALPLGGEWKFQLSLDGEPQGDVVLNVPEAADSWKPSGSFVSGPFEMTGVKDKLAFIHPGFVAGKGNKYMWHFWGTDEEIGGDFQVFGVKRGSGELVKVFEGQVRPSPHNGADAAIPSSMMLPSAGAWKLVVTINERWFGTVVVEVREPTEQEAAEAARQNQSNE</sequence>
<comment type="caution">
    <text evidence="2">The sequence shown here is derived from an EMBL/GenBank/DDBJ whole genome shotgun (WGS) entry which is preliminary data.</text>
</comment>
<gene>
    <name evidence="2" type="ORF">H7B90_29670</name>
</gene>
<organism evidence="2 3">
    <name type="scientific">Cohnella xylanilytica</name>
    <dbReference type="NCBI Taxonomy" id="557555"/>
    <lineage>
        <taxon>Bacteria</taxon>
        <taxon>Bacillati</taxon>
        <taxon>Bacillota</taxon>
        <taxon>Bacilli</taxon>
        <taxon>Bacillales</taxon>
        <taxon>Paenibacillaceae</taxon>
        <taxon>Cohnella</taxon>
    </lineage>
</organism>
<keyword evidence="3" id="KW-1185">Reference proteome</keyword>
<reference evidence="2 3" key="1">
    <citation type="submission" date="2020-08" db="EMBL/GenBank/DDBJ databases">
        <title>Cohnella phylogeny.</title>
        <authorList>
            <person name="Dunlap C."/>
        </authorList>
    </citation>
    <scope>NUCLEOTIDE SEQUENCE [LARGE SCALE GENOMIC DNA]</scope>
    <source>
        <strain evidence="2 3">DSM 25239</strain>
    </source>
</reference>
<dbReference type="InterPro" id="IPR032366">
    <property type="entry name" value="DUF4871"/>
</dbReference>
<proteinExistence type="predicted"/>
<evidence type="ECO:0000256" key="1">
    <source>
        <dbReference type="SAM" id="Phobius"/>
    </source>
</evidence>
<dbReference type="AlphaFoldDB" id="A0A841U4C7"/>
<dbReference type="EMBL" id="JACJVR010000130">
    <property type="protein sequence ID" value="MBB6695567.1"/>
    <property type="molecule type" value="Genomic_DNA"/>
</dbReference>
<protein>
    <submittedName>
        <fullName evidence="2">DUF4871 domain-containing protein</fullName>
    </submittedName>
</protein>
<dbReference type="Pfam" id="PF16167">
    <property type="entry name" value="DUF4871"/>
    <property type="match status" value="1"/>
</dbReference>
<feature type="transmembrane region" description="Helical" evidence="1">
    <location>
        <begin position="54"/>
        <end position="73"/>
    </location>
</feature>
<dbReference type="Gene3D" id="2.60.40.3830">
    <property type="match status" value="2"/>
</dbReference>
<name>A0A841U4C7_9BACL</name>
<accession>A0A841U4C7</accession>